<reference evidence="6 7" key="1">
    <citation type="submission" date="2018-06" db="EMBL/GenBank/DDBJ databases">
        <authorList>
            <consortium name="Pathogen Informatics"/>
            <person name="Doyle S."/>
        </authorList>
    </citation>
    <scope>NUCLEOTIDE SEQUENCE [LARGE SCALE GENOMIC DNA]</scope>
    <source>
        <strain evidence="6 7">NCTC9426</strain>
    </source>
</reference>
<protein>
    <submittedName>
        <fullName evidence="6">Iron(3+)-hydroxamate import ATP-binding protein FhuC</fullName>
        <ecNumber evidence="6">3.6.3.34</ecNumber>
    </submittedName>
</protein>
<feature type="domain" description="ABC transporter" evidence="5">
    <location>
        <begin position="5"/>
        <end position="240"/>
    </location>
</feature>
<gene>
    <name evidence="6" type="primary">fhuC_2</name>
    <name evidence="6" type="ORF">NCTC9426_01595</name>
</gene>
<dbReference type="InterPro" id="IPR027417">
    <property type="entry name" value="P-loop_NTPase"/>
</dbReference>
<dbReference type="SMART" id="SM00382">
    <property type="entry name" value="AAA"/>
    <property type="match status" value="1"/>
</dbReference>
<dbReference type="Gene3D" id="3.40.50.300">
    <property type="entry name" value="P-loop containing nucleotide triphosphate hydrolases"/>
    <property type="match status" value="1"/>
</dbReference>
<dbReference type="InterPro" id="IPR003439">
    <property type="entry name" value="ABC_transporter-like_ATP-bd"/>
</dbReference>
<evidence type="ECO:0000256" key="3">
    <source>
        <dbReference type="ARBA" id="ARBA00022741"/>
    </source>
</evidence>
<evidence type="ECO:0000313" key="6">
    <source>
        <dbReference type="EMBL" id="STY91537.1"/>
    </source>
</evidence>
<dbReference type="PROSITE" id="PS50893">
    <property type="entry name" value="ABC_TRANSPORTER_2"/>
    <property type="match status" value="1"/>
</dbReference>
<dbReference type="SUPFAM" id="SSF52540">
    <property type="entry name" value="P-loop containing nucleoside triphosphate hydrolases"/>
    <property type="match status" value="1"/>
</dbReference>
<dbReference type="PANTHER" id="PTHR42734">
    <property type="entry name" value="METAL TRANSPORT SYSTEM ATP-BINDING PROTEIN TM_0124-RELATED"/>
    <property type="match status" value="1"/>
</dbReference>
<sequence length="253" mass="28048">MAELFTLQNLTIKTAQKTLLNIPNLVVPQGKLVSLIGANGAGKSTLLSALLGQTDNATLSGKILCQNRPIDSVIKEGQIALVGQHEYFELPLTTLEYALLGVAPQLAWYQQPNQNDTKKALALLSSFELDTFAHKRITSLSGGERQRVAIVRALMQDTQILLLDEPTNHLDIKHERALFVYLRNLVKQEQKSLVVVLHNLTYAYRYSDEIIALKAGELVAQGVPDMVMNETVLATLYDTPIRRYHTDDGVMIG</sequence>
<dbReference type="AlphaFoldDB" id="A0A378PSU6"/>
<comment type="similarity">
    <text evidence="1">Belongs to the ABC transporter superfamily.</text>
</comment>
<dbReference type="GO" id="GO:0005524">
    <property type="term" value="F:ATP binding"/>
    <property type="evidence" value="ECO:0007669"/>
    <property type="project" value="UniProtKB-KW"/>
</dbReference>
<dbReference type="GO" id="GO:0016887">
    <property type="term" value="F:ATP hydrolysis activity"/>
    <property type="evidence" value="ECO:0007669"/>
    <property type="project" value="InterPro"/>
</dbReference>
<dbReference type="Proteomes" id="UP000254133">
    <property type="component" value="Unassembled WGS sequence"/>
</dbReference>
<proteinExistence type="inferred from homology"/>
<name>A0A378PSU6_MORBO</name>
<dbReference type="InterPro" id="IPR050153">
    <property type="entry name" value="Metal_Ion_Import_ABC"/>
</dbReference>
<evidence type="ECO:0000256" key="2">
    <source>
        <dbReference type="ARBA" id="ARBA00022448"/>
    </source>
</evidence>
<keyword evidence="6" id="KW-0378">Hydrolase</keyword>
<dbReference type="EMBL" id="UGPZ01000002">
    <property type="protein sequence ID" value="STY91537.1"/>
    <property type="molecule type" value="Genomic_DNA"/>
</dbReference>
<dbReference type="EC" id="3.6.3.34" evidence="6"/>
<evidence type="ECO:0000259" key="5">
    <source>
        <dbReference type="PROSITE" id="PS50893"/>
    </source>
</evidence>
<evidence type="ECO:0000256" key="1">
    <source>
        <dbReference type="ARBA" id="ARBA00005417"/>
    </source>
</evidence>
<dbReference type="RefSeq" id="WP_115369331.1">
    <property type="nucleotide sequence ID" value="NZ_UGPZ01000002.1"/>
</dbReference>
<evidence type="ECO:0000313" key="7">
    <source>
        <dbReference type="Proteomes" id="UP000254133"/>
    </source>
</evidence>
<dbReference type="InterPro" id="IPR017871">
    <property type="entry name" value="ABC_transporter-like_CS"/>
</dbReference>
<keyword evidence="3" id="KW-0547">Nucleotide-binding</keyword>
<dbReference type="CDD" id="cd03214">
    <property type="entry name" value="ABC_Iron-Siderophores_B12_Hemin"/>
    <property type="match status" value="1"/>
</dbReference>
<evidence type="ECO:0000256" key="4">
    <source>
        <dbReference type="ARBA" id="ARBA00022840"/>
    </source>
</evidence>
<accession>A0A378PSU6</accession>
<dbReference type="InterPro" id="IPR003593">
    <property type="entry name" value="AAA+_ATPase"/>
</dbReference>
<keyword evidence="2" id="KW-0813">Transport</keyword>
<keyword evidence="4 6" id="KW-0067">ATP-binding</keyword>
<dbReference type="PROSITE" id="PS00211">
    <property type="entry name" value="ABC_TRANSPORTER_1"/>
    <property type="match status" value="1"/>
</dbReference>
<organism evidence="6 7">
    <name type="scientific">Moraxella bovis</name>
    <dbReference type="NCBI Taxonomy" id="476"/>
    <lineage>
        <taxon>Bacteria</taxon>
        <taxon>Pseudomonadati</taxon>
        <taxon>Pseudomonadota</taxon>
        <taxon>Gammaproteobacteria</taxon>
        <taxon>Moraxellales</taxon>
        <taxon>Moraxellaceae</taxon>
        <taxon>Moraxella</taxon>
    </lineage>
</organism>
<dbReference type="PANTHER" id="PTHR42734:SF6">
    <property type="entry name" value="MOLYBDATE IMPORT ATP-BINDING PROTEIN MOLC"/>
    <property type="match status" value="1"/>
</dbReference>
<dbReference type="Pfam" id="PF00005">
    <property type="entry name" value="ABC_tran"/>
    <property type="match status" value="1"/>
</dbReference>